<comment type="subcellular location">
    <subcellularLocation>
        <location evidence="1">Cell outer membrane</location>
    </subcellularLocation>
</comment>
<feature type="signal peptide" evidence="6">
    <location>
        <begin position="1"/>
        <end position="25"/>
    </location>
</feature>
<dbReference type="Pfam" id="PF06629">
    <property type="entry name" value="MipA"/>
    <property type="match status" value="1"/>
</dbReference>
<dbReference type="GO" id="GO:0009279">
    <property type="term" value="C:cell outer membrane"/>
    <property type="evidence" value="ECO:0007669"/>
    <property type="project" value="UniProtKB-SubCell"/>
</dbReference>
<dbReference type="AlphaFoldDB" id="A0A2N5E403"/>
<organism evidence="7 8">
    <name type="scientific">Chimaeribacter coloradensis</name>
    <dbReference type="NCBI Taxonomy" id="2060068"/>
    <lineage>
        <taxon>Bacteria</taxon>
        <taxon>Pseudomonadati</taxon>
        <taxon>Pseudomonadota</taxon>
        <taxon>Gammaproteobacteria</taxon>
        <taxon>Enterobacterales</taxon>
        <taxon>Yersiniaceae</taxon>
        <taxon>Chimaeribacter</taxon>
    </lineage>
</organism>
<keyword evidence="3 6" id="KW-0732">Signal</keyword>
<dbReference type="RefSeq" id="WP_101824292.1">
    <property type="nucleotide sequence ID" value="NZ_PJZH01000008.1"/>
</dbReference>
<protein>
    <recommendedName>
        <fullName evidence="9">MipA/OmpV family protein</fullName>
    </recommendedName>
</protein>
<feature type="chain" id="PRO_5014872366" description="MipA/OmpV family protein" evidence="6">
    <location>
        <begin position="26"/>
        <end position="262"/>
    </location>
</feature>
<evidence type="ECO:0000313" key="8">
    <source>
        <dbReference type="Proteomes" id="UP000234503"/>
    </source>
</evidence>
<keyword evidence="5" id="KW-0998">Cell outer membrane</keyword>
<comment type="similarity">
    <text evidence="2">Belongs to the MipA/OmpV family.</text>
</comment>
<evidence type="ECO:0000256" key="4">
    <source>
        <dbReference type="ARBA" id="ARBA00023136"/>
    </source>
</evidence>
<accession>A0A2N5E403</accession>
<evidence type="ECO:0000256" key="1">
    <source>
        <dbReference type="ARBA" id="ARBA00004442"/>
    </source>
</evidence>
<evidence type="ECO:0008006" key="9">
    <source>
        <dbReference type="Google" id="ProtNLM"/>
    </source>
</evidence>
<dbReference type="PANTHER" id="PTHR38776">
    <property type="entry name" value="MLTA-INTERACTING PROTEIN-RELATED"/>
    <property type="match status" value="1"/>
</dbReference>
<dbReference type="Proteomes" id="UP000234503">
    <property type="component" value="Unassembled WGS sequence"/>
</dbReference>
<comment type="caution">
    <text evidence="7">The sequence shown here is derived from an EMBL/GenBank/DDBJ whole genome shotgun (WGS) entry which is preliminary data.</text>
</comment>
<gene>
    <name evidence="7" type="ORF">CYR32_10200</name>
</gene>
<sequence length="262" mass="28925">MKRQRKSFYLTCLSPFILFSLDAHAKNPTSTEVTLGVGVQSAAKYSGSDEESVNVLPYLRLQNGGYFLDTEKGIGYEHSWDNGIYVSQLLGYTTGRKESDSDWELGSDKLKGMGNIKSALNSTTTLGWQVSSSFWLEGNIIAPLTDSQGMQYNAGFKYNLMDGSADTIVLSSKANFGDARYLNTFYGVSSSQSEHSGFRKYHAGGGLYSVDTDLTWTHFFGENWSSYANVTYSQLTNKAKDSPIAFRDNNTALTAGVLYTFK</sequence>
<evidence type="ECO:0000256" key="5">
    <source>
        <dbReference type="ARBA" id="ARBA00023237"/>
    </source>
</evidence>
<dbReference type="InterPro" id="IPR010583">
    <property type="entry name" value="MipA"/>
</dbReference>
<proteinExistence type="inferred from homology"/>
<reference evidence="7 8" key="1">
    <citation type="submission" date="2017-12" db="EMBL/GenBank/DDBJ databases">
        <title>Characterization of six clinical isolates of Enterochimera gen. nov., a novel genus of the Yersiniaciae family and the three species Enterochimera arupensis sp. nov., Enterochimera coloradensis sp. nov, and Enterochimera californica sp. nov.</title>
        <authorList>
            <person name="Rossi A."/>
            <person name="Fisher M."/>
        </authorList>
    </citation>
    <scope>NUCLEOTIDE SEQUENCE [LARGE SCALE GENOMIC DNA]</scope>
    <source>
        <strain evidence="8">2016-Iso4</strain>
    </source>
</reference>
<keyword evidence="4" id="KW-0472">Membrane</keyword>
<dbReference type="EMBL" id="PJZH01000008">
    <property type="protein sequence ID" value="PLR35556.1"/>
    <property type="molecule type" value="Genomic_DNA"/>
</dbReference>
<evidence type="ECO:0000256" key="3">
    <source>
        <dbReference type="ARBA" id="ARBA00022729"/>
    </source>
</evidence>
<evidence type="ECO:0000256" key="2">
    <source>
        <dbReference type="ARBA" id="ARBA00005722"/>
    </source>
</evidence>
<evidence type="ECO:0000256" key="6">
    <source>
        <dbReference type="SAM" id="SignalP"/>
    </source>
</evidence>
<name>A0A2N5E403_9GAMM</name>
<evidence type="ECO:0000313" key="7">
    <source>
        <dbReference type="EMBL" id="PLR35556.1"/>
    </source>
</evidence>
<dbReference type="PANTHER" id="PTHR38776:SF1">
    <property type="entry name" value="MLTA-INTERACTING PROTEIN-RELATED"/>
    <property type="match status" value="1"/>
</dbReference>
<keyword evidence="8" id="KW-1185">Reference proteome</keyword>
<dbReference type="OrthoDB" id="5951177at2"/>